<feature type="signal peptide" evidence="2">
    <location>
        <begin position="1"/>
        <end position="25"/>
    </location>
</feature>
<comment type="caution">
    <text evidence="3">The sequence shown here is derived from an EMBL/GenBank/DDBJ whole genome shotgun (WGS) entry which is preliminary data.</text>
</comment>
<evidence type="ECO:0000313" key="4">
    <source>
        <dbReference type="Proteomes" id="UP000703661"/>
    </source>
</evidence>
<keyword evidence="4" id="KW-1185">Reference proteome</keyword>
<keyword evidence="2" id="KW-0732">Signal</keyword>
<sequence>MRSDLVLLLTIVGASVYTNSPAVDAVPIYQLLSTPQSFPIAPSVAANIAGRTQIKYSNIAVTKKKTSLRRSTWYRNSDRRFRSASFSLEGHIVVDEDDDDAGNELLDTETDDLILPDDDYTIEGEILEEEGDDEFDFVDDHDVENTHFQTKFTFPSHAVVLNSEDTDSWVKENGLQDGDLVPESFEDEEEEEEEEEGSMEVEPKPEEEILSEFGGNSAAADLAADEP</sequence>
<name>A0A9P6MXQ0_9FUNG</name>
<feature type="region of interest" description="Disordered" evidence="1">
    <location>
        <begin position="170"/>
        <end position="227"/>
    </location>
</feature>
<proteinExistence type="predicted"/>
<dbReference type="EMBL" id="JAAAID010000427">
    <property type="protein sequence ID" value="KAG0017648.1"/>
    <property type="molecule type" value="Genomic_DNA"/>
</dbReference>
<evidence type="ECO:0000313" key="3">
    <source>
        <dbReference type="EMBL" id="KAG0017648.1"/>
    </source>
</evidence>
<evidence type="ECO:0000256" key="2">
    <source>
        <dbReference type="SAM" id="SignalP"/>
    </source>
</evidence>
<protein>
    <submittedName>
        <fullName evidence="3">Uncharacterized protein</fullName>
    </submittedName>
</protein>
<evidence type="ECO:0000256" key="1">
    <source>
        <dbReference type="SAM" id="MobiDB-lite"/>
    </source>
</evidence>
<reference evidence="3" key="1">
    <citation type="journal article" date="2020" name="Fungal Divers.">
        <title>Resolving the Mortierellaceae phylogeny through synthesis of multi-gene phylogenetics and phylogenomics.</title>
        <authorList>
            <person name="Vandepol N."/>
            <person name="Liber J."/>
            <person name="Desiro A."/>
            <person name="Na H."/>
            <person name="Kennedy M."/>
            <person name="Barry K."/>
            <person name="Grigoriev I.V."/>
            <person name="Miller A.N."/>
            <person name="O'Donnell K."/>
            <person name="Stajich J.E."/>
            <person name="Bonito G."/>
        </authorList>
    </citation>
    <scope>NUCLEOTIDE SEQUENCE</scope>
    <source>
        <strain evidence="3">NRRL 2769</strain>
    </source>
</reference>
<dbReference type="AlphaFoldDB" id="A0A9P6MXQ0"/>
<feature type="compositionally biased region" description="Acidic residues" evidence="1">
    <location>
        <begin position="184"/>
        <end position="199"/>
    </location>
</feature>
<feature type="chain" id="PRO_5040408232" evidence="2">
    <location>
        <begin position="26"/>
        <end position="227"/>
    </location>
</feature>
<dbReference type="OrthoDB" id="2443111at2759"/>
<accession>A0A9P6MXQ0</accession>
<gene>
    <name evidence="3" type="ORF">BGZ80_008066</name>
</gene>
<organism evidence="3 4">
    <name type="scientific">Entomortierella chlamydospora</name>
    <dbReference type="NCBI Taxonomy" id="101097"/>
    <lineage>
        <taxon>Eukaryota</taxon>
        <taxon>Fungi</taxon>
        <taxon>Fungi incertae sedis</taxon>
        <taxon>Mucoromycota</taxon>
        <taxon>Mortierellomycotina</taxon>
        <taxon>Mortierellomycetes</taxon>
        <taxon>Mortierellales</taxon>
        <taxon>Mortierellaceae</taxon>
        <taxon>Entomortierella</taxon>
    </lineage>
</organism>
<dbReference type="Proteomes" id="UP000703661">
    <property type="component" value="Unassembled WGS sequence"/>
</dbReference>